<dbReference type="InterPro" id="IPR029058">
    <property type="entry name" value="AB_hydrolase_fold"/>
</dbReference>
<dbReference type="EMBL" id="GEZM01073725">
    <property type="protein sequence ID" value="JAV64911.1"/>
    <property type="molecule type" value="Transcribed_RNA"/>
</dbReference>
<evidence type="ECO:0000256" key="2">
    <source>
        <dbReference type="ARBA" id="ARBA00022729"/>
    </source>
</evidence>
<evidence type="ECO:0000256" key="4">
    <source>
        <dbReference type="ARBA" id="ARBA00022963"/>
    </source>
</evidence>
<dbReference type="SUPFAM" id="SSF53474">
    <property type="entry name" value="alpha/beta-Hydrolases"/>
    <property type="match status" value="1"/>
</dbReference>
<sequence>MGRKTLASALVSAILSICHSQVIITKFEDQSGTVSGNLLHNGGDEPDPDIYLTTPQIIRRHGYRSESHVVQTTDGYLLTIHRIPQSKNGTQGKQPVFLQHGLLSSSADFVISNDKSLAFILSDLGYDVWLGNSRGNTYSRAHAWLPTNTDEFWNFTFHEMGVRDLPTALAYVSNVTGLMGDIIYIGHSMGTTMFYSMASTLPEFTHKHVKVMAGLAPVAYMTYITSPIRYFAPFVNDIQWLAKHLGLREFLPHGLIMDVLVYNCRQFKFEKEICEQVIFLVCGFDKLQLDKKMLPDILAHAPAGSSTKTVIHYAQEIRHNGDFMQFDYGEKGNLAQYGKSTPPLYNLSSINVPAYFMYGENDWLADEKDVLRLAKDVQINIGTYKVPFKYFNHVDFLWGRDAATLVYKPLIDIIQRFR</sequence>
<keyword evidence="2 9" id="KW-0732">Signal</keyword>
<dbReference type="AlphaFoldDB" id="A0A1Y1KWN7"/>
<evidence type="ECO:0000256" key="1">
    <source>
        <dbReference type="ARBA" id="ARBA00010701"/>
    </source>
</evidence>
<comment type="similarity">
    <text evidence="1 7">Belongs to the AB hydrolase superfamily. Lipase family.</text>
</comment>
<dbReference type="PIRSF" id="PIRSF000862">
    <property type="entry name" value="Steryl_ester_lip"/>
    <property type="match status" value="1"/>
</dbReference>
<dbReference type="Pfam" id="PF04083">
    <property type="entry name" value="Abhydro_lipase"/>
    <property type="match status" value="1"/>
</dbReference>
<evidence type="ECO:0000256" key="8">
    <source>
        <dbReference type="PIRSR" id="PIRSR000862-1"/>
    </source>
</evidence>
<dbReference type="Gene3D" id="3.40.50.1820">
    <property type="entry name" value="alpha/beta hydrolase"/>
    <property type="match status" value="1"/>
</dbReference>
<feature type="domain" description="Partial AB-hydrolase lipase" evidence="10">
    <location>
        <begin position="54"/>
        <end position="112"/>
    </location>
</feature>
<dbReference type="InterPro" id="IPR025483">
    <property type="entry name" value="Lipase_euk"/>
</dbReference>
<keyword evidence="5" id="KW-0443">Lipid metabolism</keyword>
<evidence type="ECO:0000256" key="7">
    <source>
        <dbReference type="PIRNR" id="PIRNR000862"/>
    </source>
</evidence>
<feature type="active site" description="Charge relay system" evidence="8">
    <location>
        <position position="393"/>
    </location>
</feature>
<evidence type="ECO:0000313" key="11">
    <source>
        <dbReference type="EMBL" id="JAV64911.1"/>
    </source>
</evidence>
<proteinExistence type="inferred from homology"/>
<evidence type="ECO:0000256" key="9">
    <source>
        <dbReference type="SAM" id="SignalP"/>
    </source>
</evidence>
<name>A0A1Y1KWN7_PHOPY</name>
<keyword evidence="6" id="KW-0325">Glycoprotein</keyword>
<feature type="chain" id="PRO_5012824345" description="Lipase" evidence="9">
    <location>
        <begin position="21"/>
        <end position="418"/>
    </location>
</feature>
<dbReference type="FunFam" id="3.40.50.1820:FF:000021">
    <property type="entry name" value="Lipase"/>
    <property type="match status" value="1"/>
</dbReference>
<accession>A0A1Y1KWN7</accession>
<keyword evidence="3 7" id="KW-0378">Hydrolase</keyword>
<dbReference type="GO" id="GO:0016042">
    <property type="term" value="P:lipid catabolic process"/>
    <property type="evidence" value="ECO:0007669"/>
    <property type="project" value="UniProtKB-KW"/>
</dbReference>
<evidence type="ECO:0000256" key="3">
    <source>
        <dbReference type="ARBA" id="ARBA00022801"/>
    </source>
</evidence>
<feature type="signal peptide" evidence="9">
    <location>
        <begin position="1"/>
        <end position="20"/>
    </location>
</feature>
<dbReference type="InterPro" id="IPR006693">
    <property type="entry name" value="AB_hydrolase_lipase"/>
</dbReference>
<protein>
    <recommendedName>
        <fullName evidence="7">Lipase</fullName>
    </recommendedName>
</protein>
<reference evidence="11" key="1">
    <citation type="journal article" date="2016" name="Sci. Rep.">
        <title>Molecular characterization of firefly nuptial gifts: a multi-omics approach sheds light on postcopulatory sexual selection.</title>
        <authorList>
            <person name="Al-Wathiqui N."/>
            <person name="Fallon T.R."/>
            <person name="South A."/>
            <person name="Weng J.K."/>
            <person name="Lewis S.M."/>
        </authorList>
    </citation>
    <scope>NUCLEOTIDE SEQUENCE</scope>
</reference>
<evidence type="ECO:0000259" key="10">
    <source>
        <dbReference type="Pfam" id="PF04083"/>
    </source>
</evidence>
<keyword evidence="4 7" id="KW-0442">Lipid degradation</keyword>
<organism evidence="11">
    <name type="scientific">Photinus pyralis</name>
    <name type="common">Common eastern firefly</name>
    <name type="synonym">Lampyris pyralis</name>
    <dbReference type="NCBI Taxonomy" id="7054"/>
    <lineage>
        <taxon>Eukaryota</taxon>
        <taxon>Metazoa</taxon>
        <taxon>Ecdysozoa</taxon>
        <taxon>Arthropoda</taxon>
        <taxon>Hexapoda</taxon>
        <taxon>Insecta</taxon>
        <taxon>Pterygota</taxon>
        <taxon>Neoptera</taxon>
        <taxon>Endopterygota</taxon>
        <taxon>Coleoptera</taxon>
        <taxon>Polyphaga</taxon>
        <taxon>Elateriformia</taxon>
        <taxon>Elateroidea</taxon>
        <taxon>Lampyridae</taxon>
        <taxon>Lampyrinae</taxon>
        <taxon>Photinus</taxon>
    </lineage>
</organism>
<evidence type="ECO:0000256" key="5">
    <source>
        <dbReference type="ARBA" id="ARBA00023098"/>
    </source>
</evidence>
<feature type="active site" description="Charge relay system" evidence="8">
    <location>
        <position position="362"/>
    </location>
</feature>
<dbReference type="PANTHER" id="PTHR11005">
    <property type="entry name" value="LYSOSOMAL ACID LIPASE-RELATED"/>
    <property type="match status" value="1"/>
</dbReference>
<feature type="active site" description="Nucleophile" evidence="8">
    <location>
        <position position="188"/>
    </location>
</feature>
<evidence type="ECO:0000256" key="6">
    <source>
        <dbReference type="ARBA" id="ARBA00023180"/>
    </source>
</evidence>
<dbReference type="GO" id="GO:0016788">
    <property type="term" value="F:hydrolase activity, acting on ester bonds"/>
    <property type="evidence" value="ECO:0007669"/>
    <property type="project" value="InterPro"/>
</dbReference>